<dbReference type="GO" id="GO:0005886">
    <property type="term" value="C:plasma membrane"/>
    <property type="evidence" value="ECO:0007669"/>
    <property type="project" value="UniProtKB-SubCell"/>
</dbReference>
<dbReference type="GO" id="GO:0009986">
    <property type="term" value="C:cell surface"/>
    <property type="evidence" value="ECO:0007669"/>
    <property type="project" value="TreeGrafter"/>
</dbReference>
<evidence type="ECO:0000256" key="5">
    <source>
        <dbReference type="RuleBase" id="RU361153"/>
    </source>
</evidence>
<comment type="caution">
    <text evidence="9">The sequence shown here is derived from an EMBL/GenBank/DDBJ whole genome shotgun (WGS) entry which is preliminary data.</text>
</comment>
<protein>
    <recommendedName>
        <fullName evidence="8">Glycoside hydrolase family 5 domain-containing protein</fullName>
    </recommendedName>
</protein>
<keyword evidence="10" id="KW-1185">Reference proteome</keyword>
<dbReference type="AlphaFoldDB" id="A0A4U0X410"/>
<name>A0A4U0X410_9PEZI</name>
<dbReference type="Gene3D" id="3.20.20.80">
    <property type="entry name" value="Glycosidases"/>
    <property type="match status" value="1"/>
</dbReference>
<dbReference type="PANTHER" id="PTHR31297:SF42">
    <property type="entry name" value="GLYCOSIDE HYDROLASE FAMILY 5 DOMAIN-CONTAINING PROTEIN"/>
    <property type="match status" value="1"/>
</dbReference>
<dbReference type="EMBL" id="NAJQ01000435">
    <property type="protein sequence ID" value="TKA69733.1"/>
    <property type="molecule type" value="Genomic_DNA"/>
</dbReference>
<dbReference type="GO" id="GO:0004338">
    <property type="term" value="F:glucan exo-1,3-beta-glucosidase activity"/>
    <property type="evidence" value="ECO:0007669"/>
    <property type="project" value="UniProtKB-EC"/>
</dbReference>
<dbReference type="GO" id="GO:0009251">
    <property type="term" value="P:glucan catabolic process"/>
    <property type="evidence" value="ECO:0007669"/>
    <property type="project" value="TreeGrafter"/>
</dbReference>
<evidence type="ECO:0000256" key="1">
    <source>
        <dbReference type="ARBA" id="ARBA00005641"/>
    </source>
</evidence>
<gene>
    <name evidence="9" type="ORF">B0A55_05277</name>
</gene>
<dbReference type="Proteomes" id="UP000309340">
    <property type="component" value="Unassembled WGS sequence"/>
</dbReference>
<evidence type="ECO:0000313" key="10">
    <source>
        <dbReference type="Proteomes" id="UP000309340"/>
    </source>
</evidence>
<evidence type="ECO:0000256" key="3">
    <source>
        <dbReference type="ARBA" id="ARBA00023295"/>
    </source>
</evidence>
<dbReference type="Pfam" id="PF00150">
    <property type="entry name" value="Cellulase"/>
    <property type="match status" value="1"/>
</dbReference>
<evidence type="ECO:0000313" key="9">
    <source>
        <dbReference type="EMBL" id="TKA69733.1"/>
    </source>
</evidence>
<keyword evidence="7" id="KW-0732">Signal</keyword>
<dbReference type="OrthoDB" id="1887033at2759"/>
<feature type="domain" description="Glycoside hydrolase family 5" evidence="8">
    <location>
        <begin position="130"/>
        <end position="371"/>
    </location>
</feature>
<evidence type="ECO:0000259" key="8">
    <source>
        <dbReference type="Pfam" id="PF00150"/>
    </source>
</evidence>
<feature type="chain" id="PRO_5020381288" description="Glycoside hydrolase family 5 domain-containing protein" evidence="7">
    <location>
        <begin position="19"/>
        <end position="491"/>
    </location>
</feature>
<evidence type="ECO:0000256" key="7">
    <source>
        <dbReference type="SAM" id="SignalP"/>
    </source>
</evidence>
<dbReference type="SUPFAM" id="SSF51445">
    <property type="entry name" value="(Trans)glycosidases"/>
    <property type="match status" value="1"/>
</dbReference>
<dbReference type="InterPro" id="IPR050386">
    <property type="entry name" value="Glycosyl_hydrolase_5"/>
</dbReference>
<reference evidence="9 10" key="1">
    <citation type="submission" date="2017-03" db="EMBL/GenBank/DDBJ databases">
        <title>Genomes of endolithic fungi from Antarctica.</title>
        <authorList>
            <person name="Coleine C."/>
            <person name="Masonjones S."/>
            <person name="Stajich J.E."/>
        </authorList>
    </citation>
    <scope>NUCLEOTIDE SEQUENCE [LARGE SCALE GENOMIC DNA]</scope>
    <source>
        <strain evidence="9 10">CCFEE 5184</strain>
    </source>
</reference>
<comment type="similarity">
    <text evidence="1 5">Belongs to the glycosyl hydrolase 5 (cellulase A) family.</text>
</comment>
<feature type="region of interest" description="Disordered" evidence="6">
    <location>
        <begin position="430"/>
        <end position="463"/>
    </location>
</feature>
<evidence type="ECO:0000256" key="2">
    <source>
        <dbReference type="ARBA" id="ARBA00022801"/>
    </source>
</evidence>
<dbReference type="PANTHER" id="PTHR31297">
    <property type="entry name" value="GLUCAN ENDO-1,6-BETA-GLUCOSIDASE B"/>
    <property type="match status" value="1"/>
</dbReference>
<organism evidence="9 10">
    <name type="scientific">Friedmanniomyces simplex</name>
    <dbReference type="NCBI Taxonomy" id="329884"/>
    <lineage>
        <taxon>Eukaryota</taxon>
        <taxon>Fungi</taxon>
        <taxon>Dikarya</taxon>
        <taxon>Ascomycota</taxon>
        <taxon>Pezizomycotina</taxon>
        <taxon>Dothideomycetes</taxon>
        <taxon>Dothideomycetidae</taxon>
        <taxon>Mycosphaerellales</taxon>
        <taxon>Teratosphaeriaceae</taxon>
        <taxon>Friedmanniomyces</taxon>
    </lineage>
</organism>
<accession>A0A4U0X410</accession>
<keyword evidence="2 5" id="KW-0378">Hydrolase</keyword>
<sequence length="491" mass="53004">MRASTFAMLANAAAGASAAIVRGVNLGGWLVTEPWMTPSLFQSTNTADEWHLCNALGKQKCLSTLENHWSTFYTRNDLAEIKAAGLRYERREHCPPSVMMYMLIAYAVPAIRIPLGYWAVDLLDYEPYVSGQYPYLVQAVQWANELGLHVMIDLHGAPGSQNGWEETGLVGPIGFVDNSSNSDRSLNVLQNLTTEFSKEIYGGAVTNIELLNEPIFANAALRTFYTAGANVVGPANVSGINVTIHDAFYNPPTWANYDPHNPDAQTPGKFLTLDTHQFWAFPPLNTLPEPQILQRICDFAAALKLNNTGIPPTLVGEWSLSTGITANSTSNTEQDQAKRTWFRKLFEAQNAAYTPQKPGQPSIGWYFWSWQTEYDIDAWSYRRGVADGYIPSNISDPSTYIFPVLDNGCIDDTFQYTAAASVSGLGPSSTGASGSASATGTKSGSSAATTTGGSSASSSSTGSASSAAGMTRPSLWVPGLAISSVLLFCLY</sequence>
<proteinExistence type="inferred from homology"/>
<evidence type="ECO:0000256" key="6">
    <source>
        <dbReference type="SAM" id="MobiDB-lite"/>
    </source>
</evidence>
<dbReference type="GO" id="GO:0071555">
    <property type="term" value="P:cell wall organization"/>
    <property type="evidence" value="ECO:0007669"/>
    <property type="project" value="UniProtKB-KW"/>
</dbReference>
<dbReference type="GO" id="GO:0005576">
    <property type="term" value="C:extracellular region"/>
    <property type="evidence" value="ECO:0007669"/>
    <property type="project" value="TreeGrafter"/>
</dbReference>
<dbReference type="InterPro" id="IPR001547">
    <property type="entry name" value="Glyco_hydro_5"/>
</dbReference>
<feature type="signal peptide" evidence="7">
    <location>
        <begin position="1"/>
        <end position="18"/>
    </location>
</feature>
<dbReference type="InterPro" id="IPR017853">
    <property type="entry name" value="GH"/>
</dbReference>
<dbReference type="STRING" id="329884.A0A4U0X410"/>
<keyword evidence="4" id="KW-0961">Cell wall biogenesis/degradation</keyword>
<keyword evidence="3 5" id="KW-0326">Glycosidase</keyword>
<evidence type="ECO:0000256" key="4">
    <source>
        <dbReference type="ARBA" id="ARBA00023316"/>
    </source>
</evidence>